<organism evidence="2 3">
    <name type="scientific">Corynebacterium antarcticum</name>
    <dbReference type="NCBI Taxonomy" id="2800405"/>
    <lineage>
        <taxon>Bacteria</taxon>
        <taxon>Bacillati</taxon>
        <taxon>Actinomycetota</taxon>
        <taxon>Actinomycetes</taxon>
        <taxon>Mycobacteriales</taxon>
        <taxon>Corynebacteriaceae</taxon>
        <taxon>Corynebacterium</taxon>
    </lineage>
</organism>
<name>A0A9Q4CD58_9CORY</name>
<dbReference type="Pfam" id="PF10335">
    <property type="entry name" value="DUF294_C"/>
    <property type="match status" value="1"/>
</dbReference>
<evidence type="ECO:0000313" key="3">
    <source>
        <dbReference type="Proteomes" id="UP001070238"/>
    </source>
</evidence>
<reference evidence="2" key="1">
    <citation type="submission" date="2022-11" db="EMBL/GenBank/DDBJ databases">
        <title>Corynebacterium sp. isolated from Penguins.</title>
        <authorList>
            <person name="Sedlar K."/>
            <person name="Svec P."/>
        </authorList>
    </citation>
    <scope>NUCLEOTIDE SEQUENCE</scope>
    <source>
        <strain evidence="2">P5875</strain>
    </source>
</reference>
<dbReference type="EMBL" id="JAPMKX010000003">
    <property type="protein sequence ID" value="MCX7538611.1"/>
    <property type="molecule type" value="Genomic_DNA"/>
</dbReference>
<dbReference type="InterPro" id="IPR018821">
    <property type="entry name" value="DUF294_put_nucleoTrafse_sb-bd"/>
</dbReference>
<proteinExistence type="predicted"/>
<comment type="caution">
    <text evidence="2">The sequence shown here is derived from an EMBL/GenBank/DDBJ whole genome shotgun (WGS) entry which is preliminary data.</text>
</comment>
<protein>
    <submittedName>
        <fullName evidence="2">Nucleotidyltransferase</fullName>
    </submittedName>
</protein>
<evidence type="ECO:0000259" key="1">
    <source>
        <dbReference type="Pfam" id="PF10335"/>
    </source>
</evidence>
<sequence length="332" mass="35372">MSRKILEHTTIPEDDTVLHDSLTDLAEQAPLCASAATVRGVLTESHDLLRNALNHSADVLEVTRWYTTLVTDALHSPGAVSLTRGAEIVITGPYSRGSGTPTAKLHWLTVLPSDVENTTGDPSTELAALVSESGILLGHLPGPMGPADRSTWSVRIASAVGTGDGAALGLLADAGDWFTRAVIERCRDFTPLLAEAVEHRPPAVRSREGLPRKDVAIDVQGQLLTPLGQIARWAGVAAGCTQTGVPERIGAARAAGVLLPSEADYLLEAWEAGLELTLTRWLERVQDEPTTLDMLPQLQRSTFGAACRMLADVTRSTAERHGVDTGEYGRDA</sequence>
<dbReference type="Proteomes" id="UP001070238">
    <property type="component" value="Unassembled WGS sequence"/>
</dbReference>
<gene>
    <name evidence="2" type="ORF">OS123_08700</name>
</gene>
<feature type="domain" description="DUF294" evidence="1">
    <location>
        <begin position="193"/>
        <end position="308"/>
    </location>
</feature>
<dbReference type="RefSeq" id="WP_267169559.1">
    <property type="nucleotide sequence ID" value="NZ_JAPMKX010000003.1"/>
</dbReference>
<dbReference type="AlphaFoldDB" id="A0A9Q4CD58"/>
<evidence type="ECO:0000313" key="2">
    <source>
        <dbReference type="EMBL" id="MCX7538611.1"/>
    </source>
</evidence>
<accession>A0A9Q4CD58</accession>